<name>A0AAD7KN65_QUISA</name>
<dbReference type="KEGG" id="qsa:O6P43_034501"/>
<accession>A0AAD7KN65</accession>
<sequence>TSDGVVYLCFIAVMKNLFINKISNDVNHRYWACRVFISKFTTMWNIVALFTTQMNIGSSEARLKN</sequence>
<comment type="caution">
    <text evidence="1">The sequence shown here is derived from an EMBL/GenBank/DDBJ whole genome shotgun (WGS) entry which is preliminary data.</text>
</comment>
<gene>
    <name evidence="1" type="ORF">O6P43_034501</name>
</gene>
<reference evidence="1" key="1">
    <citation type="journal article" date="2023" name="Science">
        <title>Elucidation of the pathway for biosynthesis of saponin adjuvants from the soapbark tree.</title>
        <authorList>
            <person name="Reed J."/>
            <person name="Orme A."/>
            <person name="El-Demerdash A."/>
            <person name="Owen C."/>
            <person name="Martin L.B.B."/>
            <person name="Misra R.C."/>
            <person name="Kikuchi S."/>
            <person name="Rejzek M."/>
            <person name="Martin A.C."/>
            <person name="Harkess A."/>
            <person name="Leebens-Mack J."/>
            <person name="Louveau T."/>
            <person name="Stephenson M.J."/>
            <person name="Osbourn A."/>
        </authorList>
    </citation>
    <scope>NUCLEOTIDE SEQUENCE</scope>
    <source>
        <strain evidence="1">S10</strain>
    </source>
</reference>
<evidence type="ECO:0000313" key="2">
    <source>
        <dbReference type="Proteomes" id="UP001163823"/>
    </source>
</evidence>
<organism evidence="1 2">
    <name type="scientific">Quillaja saponaria</name>
    <name type="common">Soap bark tree</name>
    <dbReference type="NCBI Taxonomy" id="32244"/>
    <lineage>
        <taxon>Eukaryota</taxon>
        <taxon>Viridiplantae</taxon>
        <taxon>Streptophyta</taxon>
        <taxon>Embryophyta</taxon>
        <taxon>Tracheophyta</taxon>
        <taxon>Spermatophyta</taxon>
        <taxon>Magnoliopsida</taxon>
        <taxon>eudicotyledons</taxon>
        <taxon>Gunneridae</taxon>
        <taxon>Pentapetalae</taxon>
        <taxon>rosids</taxon>
        <taxon>fabids</taxon>
        <taxon>Fabales</taxon>
        <taxon>Quillajaceae</taxon>
        <taxon>Quillaja</taxon>
    </lineage>
</organism>
<dbReference type="EMBL" id="JARAOO010000045">
    <property type="protein sequence ID" value="KAJ7942454.1"/>
    <property type="molecule type" value="Genomic_DNA"/>
</dbReference>
<proteinExistence type="predicted"/>
<evidence type="ECO:0000313" key="1">
    <source>
        <dbReference type="EMBL" id="KAJ7942454.1"/>
    </source>
</evidence>
<dbReference type="Proteomes" id="UP001163823">
    <property type="component" value="Unassembled WGS sequence"/>
</dbReference>
<protein>
    <submittedName>
        <fullName evidence="1">Uncharacterized protein</fullName>
    </submittedName>
</protein>
<keyword evidence="2" id="KW-1185">Reference proteome</keyword>
<feature type="non-terminal residue" evidence="1">
    <location>
        <position position="1"/>
    </location>
</feature>
<dbReference type="AlphaFoldDB" id="A0AAD7KN65"/>